<sequence>MSLRDDLAEVLSRDPRYPIQAYAFVLEALESTKIDKKKSQARVRPRGKVTKKAAATSRHVTGRELCDGARRLALDHYGLMAISVLALWGIRSTSDIGEIVYNLIASGDLEKTPTDSRTDFDNVFTFEEALRRDYIMALDEVA</sequence>
<dbReference type="AlphaFoldDB" id="A0AAU7C831"/>
<dbReference type="NCBIfam" id="TIGR04138">
    <property type="entry name" value="Plancto_Ver_chp"/>
    <property type="match status" value="1"/>
</dbReference>
<gene>
    <name evidence="1" type="ORF">V5E97_23840</name>
</gene>
<dbReference type="EMBL" id="CP155447">
    <property type="protein sequence ID" value="XBH01379.1"/>
    <property type="molecule type" value="Genomic_DNA"/>
</dbReference>
<reference evidence="1" key="1">
    <citation type="submission" date="2024-05" db="EMBL/GenBank/DDBJ databases">
        <title>Planctomycetes of the genus Singulisphaera possess chitinolytic capabilities.</title>
        <authorList>
            <person name="Ivanova A."/>
        </authorList>
    </citation>
    <scope>NUCLEOTIDE SEQUENCE</scope>
    <source>
        <strain evidence="1">Ch08T</strain>
    </source>
</reference>
<dbReference type="RefSeq" id="WP_406694079.1">
    <property type="nucleotide sequence ID" value="NZ_CP155447.1"/>
</dbReference>
<dbReference type="InterPro" id="IPR026406">
    <property type="entry name" value="Ver/Plancto_CHP"/>
</dbReference>
<organism evidence="1">
    <name type="scientific">Singulisphaera sp. Ch08</name>
    <dbReference type="NCBI Taxonomy" id="3120278"/>
    <lineage>
        <taxon>Bacteria</taxon>
        <taxon>Pseudomonadati</taxon>
        <taxon>Planctomycetota</taxon>
        <taxon>Planctomycetia</taxon>
        <taxon>Isosphaerales</taxon>
        <taxon>Isosphaeraceae</taxon>
        <taxon>Singulisphaera</taxon>
    </lineage>
</organism>
<proteinExistence type="predicted"/>
<protein>
    <submittedName>
        <fullName evidence="1">Minf_1886 family protein</fullName>
    </submittedName>
</protein>
<evidence type="ECO:0000313" key="1">
    <source>
        <dbReference type="EMBL" id="XBH01379.1"/>
    </source>
</evidence>
<accession>A0AAU7C831</accession>
<name>A0AAU7C831_9BACT</name>